<dbReference type="Proteomes" id="UP000499080">
    <property type="component" value="Unassembled WGS sequence"/>
</dbReference>
<dbReference type="EMBL" id="BGPR01000072">
    <property type="protein sequence ID" value="GBL90561.1"/>
    <property type="molecule type" value="Genomic_DNA"/>
</dbReference>
<protein>
    <submittedName>
        <fullName evidence="1">Uncharacterized protein</fullName>
    </submittedName>
</protein>
<proteinExistence type="predicted"/>
<comment type="caution">
    <text evidence="1">The sequence shown here is derived from an EMBL/GenBank/DDBJ whole genome shotgun (WGS) entry which is preliminary data.</text>
</comment>
<sequence length="110" mass="12564">MGSLCLNSARCFTILLRCLHDIVQHLCANKMVMWKFGEEELTQMSSFSSDHDLKLRYPSSNNLYVVSKRDTNLINQPAKLTPFLGVSRPFDDISVMVGNTLPHINRNSKY</sequence>
<dbReference type="AlphaFoldDB" id="A0A4Y2BE69"/>
<evidence type="ECO:0000313" key="2">
    <source>
        <dbReference type="Proteomes" id="UP000499080"/>
    </source>
</evidence>
<accession>A0A4Y2BE69</accession>
<evidence type="ECO:0000313" key="1">
    <source>
        <dbReference type="EMBL" id="GBL90561.1"/>
    </source>
</evidence>
<keyword evidence="2" id="KW-1185">Reference proteome</keyword>
<organism evidence="1 2">
    <name type="scientific">Araneus ventricosus</name>
    <name type="common">Orbweaver spider</name>
    <name type="synonym">Epeira ventricosa</name>
    <dbReference type="NCBI Taxonomy" id="182803"/>
    <lineage>
        <taxon>Eukaryota</taxon>
        <taxon>Metazoa</taxon>
        <taxon>Ecdysozoa</taxon>
        <taxon>Arthropoda</taxon>
        <taxon>Chelicerata</taxon>
        <taxon>Arachnida</taxon>
        <taxon>Araneae</taxon>
        <taxon>Araneomorphae</taxon>
        <taxon>Entelegynae</taxon>
        <taxon>Araneoidea</taxon>
        <taxon>Araneidae</taxon>
        <taxon>Araneus</taxon>
    </lineage>
</organism>
<name>A0A4Y2BE69_ARAVE</name>
<reference evidence="1 2" key="1">
    <citation type="journal article" date="2019" name="Sci. Rep.">
        <title>Orb-weaving spider Araneus ventricosus genome elucidates the spidroin gene catalogue.</title>
        <authorList>
            <person name="Kono N."/>
            <person name="Nakamura H."/>
            <person name="Ohtoshi R."/>
            <person name="Moran D.A.P."/>
            <person name="Shinohara A."/>
            <person name="Yoshida Y."/>
            <person name="Fujiwara M."/>
            <person name="Mori M."/>
            <person name="Tomita M."/>
            <person name="Arakawa K."/>
        </authorList>
    </citation>
    <scope>NUCLEOTIDE SEQUENCE [LARGE SCALE GENOMIC DNA]</scope>
</reference>
<gene>
    <name evidence="1" type="ORF">AVEN_179472_1</name>
</gene>